<reference evidence="1 2" key="1">
    <citation type="journal article" date="2019" name="Sci. Rep.">
        <title>Orb-weaving spider Araneus ventricosus genome elucidates the spidroin gene catalogue.</title>
        <authorList>
            <person name="Kono N."/>
            <person name="Nakamura H."/>
            <person name="Ohtoshi R."/>
            <person name="Moran D.A.P."/>
            <person name="Shinohara A."/>
            <person name="Yoshida Y."/>
            <person name="Fujiwara M."/>
            <person name="Mori M."/>
            <person name="Tomita M."/>
            <person name="Arakawa K."/>
        </authorList>
    </citation>
    <scope>NUCLEOTIDE SEQUENCE [LARGE SCALE GENOMIC DNA]</scope>
</reference>
<keyword evidence="2" id="KW-1185">Reference proteome</keyword>
<evidence type="ECO:0000313" key="2">
    <source>
        <dbReference type="Proteomes" id="UP000499080"/>
    </source>
</evidence>
<name>A0A4Y2SBM1_ARAVE</name>
<dbReference type="AlphaFoldDB" id="A0A4Y2SBM1"/>
<sequence length="85" mass="9865">MIPKRQFSLQLLHHTRGRKILVDFNWYGTMKMEQHSVVGIYPQGHQKVFVQQQSGEAAVRPGSEVSFYFSLITVTSYFEATQLLF</sequence>
<dbReference type="Proteomes" id="UP000499080">
    <property type="component" value="Unassembled WGS sequence"/>
</dbReference>
<dbReference type="EMBL" id="BGPR01020717">
    <property type="protein sequence ID" value="GBN85301.1"/>
    <property type="molecule type" value="Genomic_DNA"/>
</dbReference>
<organism evidence="1 2">
    <name type="scientific">Araneus ventricosus</name>
    <name type="common">Orbweaver spider</name>
    <name type="synonym">Epeira ventricosa</name>
    <dbReference type="NCBI Taxonomy" id="182803"/>
    <lineage>
        <taxon>Eukaryota</taxon>
        <taxon>Metazoa</taxon>
        <taxon>Ecdysozoa</taxon>
        <taxon>Arthropoda</taxon>
        <taxon>Chelicerata</taxon>
        <taxon>Arachnida</taxon>
        <taxon>Araneae</taxon>
        <taxon>Araneomorphae</taxon>
        <taxon>Entelegynae</taxon>
        <taxon>Araneoidea</taxon>
        <taxon>Araneidae</taxon>
        <taxon>Araneus</taxon>
    </lineage>
</organism>
<evidence type="ECO:0000313" key="1">
    <source>
        <dbReference type="EMBL" id="GBN85301.1"/>
    </source>
</evidence>
<accession>A0A4Y2SBM1</accession>
<protein>
    <submittedName>
        <fullName evidence="1">Uncharacterized protein</fullName>
    </submittedName>
</protein>
<proteinExistence type="predicted"/>
<comment type="caution">
    <text evidence="1">The sequence shown here is derived from an EMBL/GenBank/DDBJ whole genome shotgun (WGS) entry which is preliminary data.</text>
</comment>
<gene>
    <name evidence="1" type="ORF">AVEN_94608_1</name>
</gene>